<dbReference type="EMBL" id="NFZW01000003">
    <property type="protein sequence ID" value="RFA38616.1"/>
    <property type="molecule type" value="Genomic_DNA"/>
</dbReference>
<reference evidence="2" key="1">
    <citation type="submission" date="2017-05" db="EMBL/GenBank/DDBJ databases">
        <authorList>
            <person name="Sharma S."/>
            <person name="Sidhu C."/>
            <person name="Pinnaka A.K."/>
        </authorList>
    </citation>
    <scope>NUCLEOTIDE SEQUENCE [LARGE SCALE GENOMIC DNA]</scope>
    <source>
        <strain evidence="2">AK93</strain>
    </source>
</reference>
<keyword evidence="2" id="KW-1185">Reference proteome</keyword>
<name>A0A3E0X1L6_9GAMM</name>
<dbReference type="Pfam" id="PF13671">
    <property type="entry name" value="AAA_33"/>
    <property type="match status" value="1"/>
</dbReference>
<dbReference type="Gene3D" id="3.40.50.300">
    <property type="entry name" value="P-loop containing nucleotide triphosphate hydrolases"/>
    <property type="match status" value="1"/>
</dbReference>
<comment type="caution">
    <text evidence="1">The sequence shown here is derived from an EMBL/GenBank/DDBJ whole genome shotgun (WGS) entry which is preliminary data.</text>
</comment>
<protein>
    <submittedName>
        <fullName evidence="1">Uncharacterized protein</fullName>
    </submittedName>
</protein>
<proteinExistence type="predicted"/>
<dbReference type="Proteomes" id="UP000256763">
    <property type="component" value="Unassembled WGS sequence"/>
</dbReference>
<dbReference type="InterPro" id="IPR027417">
    <property type="entry name" value="P-loop_NTPase"/>
</dbReference>
<evidence type="ECO:0000313" key="1">
    <source>
        <dbReference type="EMBL" id="RFA38616.1"/>
    </source>
</evidence>
<dbReference type="AlphaFoldDB" id="A0A3E0X1L6"/>
<organism evidence="1 2">
    <name type="scientific">Alkalilimnicola ehrlichii</name>
    <dbReference type="NCBI Taxonomy" id="351052"/>
    <lineage>
        <taxon>Bacteria</taxon>
        <taxon>Pseudomonadati</taxon>
        <taxon>Pseudomonadota</taxon>
        <taxon>Gammaproteobacteria</taxon>
        <taxon>Chromatiales</taxon>
        <taxon>Ectothiorhodospiraceae</taxon>
        <taxon>Alkalilimnicola</taxon>
    </lineage>
</organism>
<accession>A0A3E0X1L6</accession>
<gene>
    <name evidence="1" type="ORF">CAL65_04585</name>
</gene>
<evidence type="ECO:0000313" key="2">
    <source>
        <dbReference type="Proteomes" id="UP000256763"/>
    </source>
</evidence>
<sequence length="108" mass="12117">MDASFLQYRQRIAAAHLAHRANVAFVIVGCVVKPDELRRRLKQRALDEQVSEADIDVLEHQLSHCDPLTDKELLCFSEVDSSLRSNWIQALQAGPQTSQTGLHPLAVE</sequence>